<dbReference type="InterPro" id="IPR029016">
    <property type="entry name" value="GAF-like_dom_sf"/>
</dbReference>
<dbReference type="GO" id="GO:0007234">
    <property type="term" value="P:osmosensory signaling via phosphorelay pathway"/>
    <property type="evidence" value="ECO:0007669"/>
    <property type="project" value="TreeGrafter"/>
</dbReference>
<dbReference type="EMBL" id="CP158297">
    <property type="protein sequence ID" value="XBV83724.1"/>
    <property type="molecule type" value="Genomic_DNA"/>
</dbReference>
<accession>A0AAU7U5I2</accession>
<keyword evidence="4" id="KW-0808">Transferase</keyword>
<dbReference type="EC" id="2.7.13.3" evidence="2"/>
<keyword evidence="7" id="KW-0614">Plasmid</keyword>
<dbReference type="FunFam" id="3.30.565.10:FF:000006">
    <property type="entry name" value="Sensor histidine kinase WalK"/>
    <property type="match status" value="1"/>
</dbReference>
<dbReference type="SMART" id="SM00388">
    <property type="entry name" value="HisKA"/>
    <property type="match status" value="1"/>
</dbReference>
<reference evidence="7" key="1">
    <citation type="submission" date="2024-06" db="EMBL/GenBank/DDBJ databases">
        <title>Draft Genome Sequence of Deinococcus sonorensis Type Strain KR-87, a Biofilm Producing Representative of the Genus Deinococcus.</title>
        <authorList>
            <person name="Boren L.S."/>
            <person name="Grosso R.A."/>
            <person name="Hugenberg-Cox A.N."/>
            <person name="Hill J.T.E."/>
            <person name="Albert C.M."/>
            <person name="Tuohy J.M."/>
        </authorList>
    </citation>
    <scope>NUCLEOTIDE SEQUENCE</scope>
    <source>
        <strain evidence="7">KR-87</strain>
        <plasmid evidence="7">pDson01</plasmid>
    </source>
</reference>
<dbReference type="RefSeq" id="WP_350241420.1">
    <property type="nucleotide sequence ID" value="NZ_CP158297.1"/>
</dbReference>
<dbReference type="SMART" id="SM00387">
    <property type="entry name" value="HATPase_c"/>
    <property type="match status" value="1"/>
</dbReference>
<dbReference type="Gene3D" id="1.10.287.130">
    <property type="match status" value="1"/>
</dbReference>
<dbReference type="Gene3D" id="3.30.450.40">
    <property type="match status" value="2"/>
</dbReference>
<comment type="catalytic activity">
    <reaction evidence="1">
        <text>ATP + protein L-histidine = ADP + protein N-phospho-L-histidine.</text>
        <dbReference type="EC" id="2.7.13.3"/>
    </reaction>
</comment>
<dbReference type="InterPro" id="IPR003594">
    <property type="entry name" value="HATPase_dom"/>
</dbReference>
<dbReference type="AlphaFoldDB" id="A0AAU7U5I2"/>
<dbReference type="GO" id="GO:0030295">
    <property type="term" value="F:protein kinase activator activity"/>
    <property type="evidence" value="ECO:0007669"/>
    <property type="project" value="TreeGrafter"/>
</dbReference>
<dbReference type="InterPro" id="IPR036890">
    <property type="entry name" value="HATPase_C_sf"/>
</dbReference>
<protein>
    <recommendedName>
        <fullName evidence="2">histidine kinase</fullName>
        <ecNumber evidence="2">2.7.13.3</ecNumber>
    </recommendedName>
</protein>
<dbReference type="KEGG" id="dsc:ABOD76_01345"/>
<dbReference type="InterPro" id="IPR036097">
    <property type="entry name" value="HisK_dim/P_sf"/>
</dbReference>
<keyword evidence="7" id="KW-0067">ATP-binding</keyword>
<evidence type="ECO:0000259" key="6">
    <source>
        <dbReference type="PROSITE" id="PS50109"/>
    </source>
</evidence>
<keyword evidence="7" id="KW-0547">Nucleotide-binding</keyword>
<sequence length="546" mass="59268">MPPPVDRTPLPANDALELLTRVSTLLKGIHSREEAERVLTEALVPRGARHVQLAAPGAAGEAAPAVAFPLTSRDRALGVLWVTPRSEGGASPTELCLYRLLADHVAAALDLHNASQADAALEHAVEERTVQFFRASAELASRNRALEAFAGLSRELVTETDVTQLVTRAQETILTLLPEGASAFLVPAGERWQLRSLVGRVDAPLRAVLESGISGPPAEQLERIAQSGAPVFEGHGWHRSGSRWETLLGPVGAVALLPLGVQPESGGVVVVGLTRQRHWRDGERALLGTAMRQLHVAIDRAEAQRAVAAQQRLLADRSEQLAELNRELEAFSYSVSHDLRAPLRHISGYADLARRKLAGLDPEGRRYLDTIIASSGRMNVMIDALLDHARLGRQALRRVPVDLNRLVREVRAELDADVAGRPLVWEVDPLPLVPGDPLLLRLVLQNLLGNAVKYTRDRSPGVIHIRAQLHGGDLQLEVRDNGVGFDPAQAGRLFQAFQRLHSARDFEGSGVGLANVRRIVVRHGGRVWAEGVPEEGAAFFVTLPLT</sequence>
<dbReference type="CDD" id="cd00082">
    <property type="entry name" value="HisKA"/>
    <property type="match status" value="1"/>
</dbReference>
<dbReference type="InterPro" id="IPR004358">
    <property type="entry name" value="Sig_transdc_His_kin-like_C"/>
</dbReference>
<gene>
    <name evidence="7" type="ORF">ABOD76_01345</name>
</gene>
<dbReference type="PRINTS" id="PR00344">
    <property type="entry name" value="BCTRLSENSOR"/>
</dbReference>
<dbReference type="Pfam" id="PF00512">
    <property type="entry name" value="HisKA"/>
    <property type="match status" value="1"/>
</dbReference>
<evidence type="ECO:0000256" key="4">
    <source>
        <dbReference type="ARBA" id="ARBA00022679"/>
    </source>
</evidence>
<evidence type="ECO:0000313" key="7">
    <source>
        <dbReference type="EMBL" id="XBV83724.1"/>
    </source>
</evidence>
<keyword evidence="3" id="KW-0597">Phosphoprotein</keyword>
<evidence type="ECO:0000256" key="5">
    <source>
        <dbReference type="ARBA" id="ARBA00022777"/>
    </source>
</evidence>
<evidence type="ECO:0000256" key="3">
    <source>
        <dbReference type="ARBA" id="ARBA00022553"/>
    </source>
</evidence>
<dbReference type="SUPFAM" id="SSF55781">
    <property type="entry name" value="GAF domain-like"/>
    <property type="match status" value="2"/>
</dbReference>
<dbReference type="GO" id="GO:0000155">
    <property type="term" value="F:phosphorelay sensor kinase activity"/>
    <property type="evidence" value="ECO:0007669"/>
    <property type="project" value="InterPro"/>
</dbReference>
<evidence type="ECO:0000256" key="1">
    <source>
        <dbReference type="ARBA" id="ARBA00000085"/>
    </source>
</evidence>
<dbReference type="PROSITE" id="PS50109">
    <property type="entry name" value="HIS_KIN"/>
    <property type="match status" value="1"/>
</dbReference>
<evidence type="ECO:0000256" key="2">
    <source>
        <dbReference type="ARBA" id="ARBA00012438"/>
    </source>
</evidence>
<organism evidence="7">
    <name type="scientific">Deinococcus sonorensis KR-87</name>
    <dbReference type="NCBI Taxonomy" id="694439"/>
    <lineage>
        <taxon>Bacteria</taxon>
        <taxon>Thermotogati</taxon>
        <taxon>Deinococcota</taxon>
        <taxon>Deinococci</taxon>
        <taxon>Deinococcales</taxon>
        <taxon>Deinococcaceae</taxon>
        <taxon>Deinococcus</taxon>
    </lineage>
</organism>
<dbReference type="PANTHER" id="PTHR42878:SF15">
    <property type="entry name" value="BACTERIOPHYTOCHROME"/>
    <property type="match status" value="1"/>
</dbReference>
<proteinExistence type="predicted"/>
<name>A0AAU7U5I2_9DEIO</name>
<dbReference type="SUPFAM" id="SSF47384">
    <property type="entry name" value="Homodimeric domain of signal transducing histidine kinase"/>
    <property type="match status" value="1"/>
</dbReference>
<dbReference type="InterPro" id="IPR003661">
    <property type="entry name" value="HisK_dim/P_dom"/>
</dbReference>
<dbReference type="PANTHER" id="PTHR42878">
    <property type="entry name" value="TWO-COMPONENT HISTIDINE KINASE"/>
    <property type="match status" value="1"/>
</dbReference>
<dbReference type="Pfam" id="PF02518">
    <property type="entry name" value="HATPase_c"/>
    <property type="match status" value="1"/>
</dbReference>
<dbReference type="GO" id="GO:0000156">
    <property type="term" value="F:phosphorelay response regulator activity"/>
    <property type="evidence" value="ECO:0007669"/>
    <property type="project" value="TreeGrafter"/>
</dbReference>
<keyword evidence="5" id="KW-0418">Kinase</keyword>
<feature type="domain" description="Histidine kinase" evidence="6">
    <location>
        <begin position="334"/>
        <end position="546"/>
    </location>
</feature>
<dbReference type="Gene3D" id="3.30.565.10">
    <property type="entry name" value="Histidine kinase-like ATPase, C-terminal domain"/>
    <property type="match status" value="1"/>
</dbReference>
<dbReference type="SUPFAM" id="SSF55874">
    <property type="entry name" value="ATPase domain of HSP90 chaperone/DNA topoisomerase II/histidine kinase"/>
    <property type="match status" value="1"/>
</dbReference>
<dbReference type="InterPro" id="IPR005467">
    <property type="entry name" value="His_kinase_dom"/>
</dbReference>
<geneLocation type="plasmid" evidence="7">
    <name>pDson01</name>
</geneLocation>
<dbReference type="GO" id="GO:0005524">
    <property type="term" value="F:ATP binding"/>
    <property type="evidence" value="ECO:0007669"/>
    <property type="project" value="UniProtKB-KW"/>
</dbReference>
<dbReference type="InterPro" id="IPR050351">
    <property type="entry name" value="BphY/WalK/GraS-like"/>
</dbReference>